<reference evidence="1 2" key="1">
    <citation type="submission" date="2019-03" db="EMBL/GenBank/DDBJ databases">
        <title>Genomic Encyclopedia of Type Strains, Phase IV (KMG-IV): sequencing the most valuable type-strain genomes for metagenomic binning, comparative biology and taxonomic classification.</title>
        <authorList>
            <person name="Goeker M."/>
        </authorList>
    </citation>
    <scope>NUCLEOTIDE SEQUENCE [LARGE SCALE GENOMIC DNA]</scope>
    <source>
        <strain evidence="1 2">DSM 45934</strain>
    </source>
</reference>
<dbReference type="AlphaFoldDB" id="A0A4V2S921"/>
<keyword evidence="2" id="KW-1185">Reference proteome</keyword>
<evidence type="ECO:0000313" key="2">
    <source>
        <dbReference type="Proteomes" id="UP000295680"/>
    </source>
</evidence>
<evidence type="ECO:0000313" key="1">
    <source>
        <dbReference type="EMBL" id="TCO65900.1"/>
    </source>
</evidence>
<protein>
    <submittedName>
        <fullName evidence="1">Uncharacterized protein</fullName>
    </submittedName>
</protein>
<accession>A0A4V2S921</accession>
<dbReference type="Proteomes" id="UP000295680">
    <property type="component" value="Unassembled WGS sequence"/>
</dbReference>
<sequence length="41" mass="4799">MTLLLLLLVLGLVIYGLERNHHRMPKPRARLHGNVDAFWPH</sequence>
<comment type="caution">
    <text evidence="1">The sequence shown here is derived from an EMBL/GenBank/DDBJ whole genome shotgun (WGS) entry which is preliminary data.</text>
</comment>
<gene>
    <name evidence="1" type="ORF">EV192_1011692</name>
</gene>
<name>A0A4V2S921_9PSEU</name>
<dbReference type="EMBL" id="SLWS01000001">
    <property type="protein sequence ID" value="TCO65900.1"/>
    <property type="molecule type" value="Genomic_DNA"/>
</dbReference>
<dbReference type="RefSeq" id="WP_279492934.1">
    <property type="nucleotide sequence ID" value="NZ_SLWS01000001.1"/>
</dbReference>
<organism evidence="1 2">
    <name type="scientific">Actinocrispum wychmicini</name>
    <dbReference type="NCBI Taxonomy" id="1213861"/>
    <lineage>
        <taxon>Bacteria</taxon>
        <taxon>Bacillati</taxon>
        <taxon>Actinomycetota</taxon>
        <taxon>Actinomycetes</taxon>
        <taxon>Pseudonocardiales</taxon>
        <taxon>Pseudonocardiaceae</taxon>
        <taxon>Actinocrispum</taxon>
    </lineage>
</organism>
<proteinExistence type="predicted"/>